<dbReference type="Proteomes" id="UP000078492">
    <property type="component" value="Unassembled WGS sequence"/>
</dbReference>
<evidence type="ECO:0000313" key="15">
    <source>
        <dbReference type="Proteomes" id="UP000078492"/>
    </source>
</evidence>
<feature type="domain" description="SAM-dependent MTase RsmB/NOP-type" evidence="13">
    <location>
        <begin position="254"/>
        <end position="560"/>
    </location>
</feature>
<dbReference type="GO" id="GO:0003723">
    <property type="term" value="F:RNA binding"/>
    <property type="evidence" value="ECO:0007669"/>
    <property type="project" value="UniProtKB-UniRule"/>
</dbReference>
<evidence type="ECO:0000313" key="14">
    <source>
        <dbReference type="EMBL" id="KYN17973.1"/>
    </source>
</evidence>
<dbReference type="InterPro" id="IPR029063">
    <property type="entry name" value="SAM-dependent_MTases_sf"/>
</dbReference>
<dbReference type="Gene3D" id="3.30.70.1170">
    <property type="entry name" value="Sun protein, domain 3"/>
    <property type="match status" value="1"/>
</dbReference>
<keyword evidence="2 10" id="KW-0808">Transferase</keyword>
<keyword evidence="3 10" id="KW-0949">S-adenosyl-L-methionine</keyword>
<dbReference type="CDD" id="cd02440">
    <property type="entry name" value="AdoMet_MTases"/>
    <property type="match status" value="1"/>
</dbReference>
<dbReference type="Pfam" id="PF09446">
    <property type="entry name" value="VMA21"/>
    <property type="match status" value="1"/>
</dbReference>
<keyword evidence="8 12" id="KW-0472">Membrane</keyword>
<evidence type="ECO:0000256" key="4">
    <source>
        <dbReference type="ARBA" id="ARBA00022692"/>
    </source>
</evidence>
<dbReference type="GO" id="GO:0031410">
    <property type="term" value="C:cytoplasmic vesicle"/>
    <property type="evidence" value="ECO:0007669"/>
    <property type="project" value="UniProtKB-KW"/>
</dbReference>
<keyword evidence="9" id="KW-0968">Cytoplasmic vesicle</keyword>
<dbReference type="EMBL" id="KQ980055">
    <property type="protein sequence ID" value="KYN17973.1"/>
    <property type="molecule type" value="Genomic_DNA"/>
</dbReference>
<keyword evidence="1 10" id="KW-0489">Methyltransferase</keyword>
<proteinExistence type="inferred from homology"/>
<evidence type="ECO:0000259" key="13">
    <source>
        <dbReference type="PROSITE" id="PS51686"/>
    </source>
</evidence>
<name>A0A151J530_9HYME</name>
<dbReference type="PANTHER" id="PTHR22807:SF4">
    <property type="entry name" value="28S RRNA (CYTOSINE-C(5))-METHYLTRANSFERASE"/>
    <property type="match status" value="1"/>
</dbReference>
<feature type="compositionally biased region" description="Basic and acidic residues" evidence="11">
    <location>
        <begin position="593"/>
        <end position="604"/>
    </location>
</feature>
<keyword evidence="7 12" id="KW-1133">Transmembrane helix</keyword>
<feature type="transmembrane region" description="Helical" evidence="12">
    <location>
        <begin position="231"/>
        <end position="250"/>
    </location>
</feature>
<evidence type="ECO:0000256" key="11">
    <source>
        <dbReference type="SAM" id="MobiDB-lite"/>
    </source>
</evidence>
<dbReference type="PRINTS" id="PR02008">
    <property type="entry name" value="RCMTFAMILY"/>
</dbReference>
<evidence type="ECO:0000256" key="6">
    <source>
        <dbReference type="ARBA" id="ARBA00022884"/>
    </source>
</evidence>
<gene>
    <name evidence="14" type="ORF">ALC57_09710</name>
</gene>
<keyword evidence="6 10" id="KW-0694">RNA-binding</keyword>
<evidence type="ECO:0000256" key="5">
    <source>
        <dbReference type="ARBA" id="ARBA00022824"/>
    </source>
</evidence>
<dbReference type="Pfam" id="PF01189">
    <property type="entry name" value="Methyltr_RsmB-F"/>
    <property type="match status" value="1"/>
</dbReference>
<feature type="transmembrane region" description="Helical" evidence="12">
    <location>
        <begin position="187"/>
        <end position="211"/>
    </location>
</feature>
<reference evidence="14 15" key="1">
    <citation type="submission" date="2015-09" db="EMBL/GenBank/DDBJ databases">
        <title>Trachymyrmex cornetzi WGS genome.</title>
        <authorList>
            <person name="Nygaard S."/>
            <person name="Hu H."/>
            <person name="Boomsma J."/>
            <person name="Zhang G."/>
        </authorList>
    </citation>
    <scope>NUCLEOTIDE SEQUENCE [LARGE SCALE GENOMIC DNA]</scope>
    <source>
        <strain evidence="14">Tcor2-1</strain>
        <tissue evidence="14">Whole body</tissue>
    </source>
</reference>
<evidence type="ECO:0000256" key="8">
    <source>
        <dbReference type="ARBA" id="ARBA00023136"/>
    </source>
</evidence>
<evidence type="ECO:0000256" key="10">
    <source>
        <dbReference type="PROSITE-ProRule" id="PRU01023"/>
    </source>
</evidence>
<dbReference type="InterPro" id="IPR019013">
    <property type="entry name" value="Vma21"/>
</dbReference>
<comment type="similarity">
    <text evidence="10">Belongs to the class I-like SAM-binding methyltransferase superfamily. RsmB/NOP family.</text>
</comment>
<feature type="binding site" evidence="10">
    <location>
        <position position="435"/>
    </location>
    <ligand>
        <name>S-adenosyl-L-methionine</name>
        <dbReference type="ChEBI" id="CHEBI:59789"/>
    </ligand>
</feature>
<dbReference type="Pfam" id="PF21153">
    <property type="entry name" value="NSUN5_N"/>
    <property type="match status" value="1"/>
</dbReference>
<keyword evidence="5" id="KW-0256">Endoplasmic reticulum</keyword>
<keyword evidence="4 12" id="KW-0812">Transmembrane</keyword>
<evidence type="ECO:0000256" key="7">
    <source>
        <dbReference type="ARBA" id="ARBA00022989"/>
    </source>
</evidence>
<dbReference type="STRING" id="471704.A0A151J530"/>
<evidence type="ECO:0000256" key="3">
    <source>
        <dbReference type="ARBA" id="ARBA00022691"/>
    </source>
</evidence>
<evidence type="ECO:0000256" key="2">
    <source>
        <dbReference type="ARBA" id="ARBA00022679"/>
    </source>
</evidence>
<accession>A0A151J530</accession>
<dbReference type="PANTHER" id="PTHR22807">
    <property type="entry name" value="NOP2 YEAST -RELATED NOL1/NOP2/FMU SUN DOMAIN-CONTAINING"/>
    <property type="match status" value="1"/>
</dbReference>
<dbReference type="SUPFAM" id="SSF53335">
    <property type="entry name" value="S-adenosyl-L-methionine-dependent methyltransferases"/>
    <property type="match status" value="1"/>
</dbReference>
<feature type="region of interest" description="Disordered" evidence="11">
    <location>
        <begin position="593"/>
        <end position="619"/>
    </location>
</feature>
<keyword evidence="15" id="KW-1185">Reference proteome</keyword>
<feature type="binding site" evidence="10">
    <location>
        <position position="390"/>
    </location>
    <ligand>
        <name>S-adenosyl-L-methionine</name>
        <dbReference type="ChEBI" id="CHEBI:59789"/>
    </ligand>
</feature>
<protein>
    <submittedName>
        <fullName evidence="14">Putative methyltransferase NSUN5</fullName>
    </submittedName>
</protein>
<dbReference type="Gene3D" id="3.40.50.150">
    <property type="entry name" value="Vaccinia Virus protein VP39"/>
    <property type="match status" value="1"/>
</dbReference>
<evidence type="ECO:0000256" key="9">
    <source>
        <dbReference type="ARBA" id="ARBA00023329"/>
    </source>
</evidence>
<dbReference type="InterPro" id="IPR049561">
    <property type="entry name" value="NSUN5_7_fdxn-like"/>
</dbReference>
<dbReference type="GO" id="GO:0008173">
    <property type="term" value="F:RNA methyltransferase activity"/>
    <property type="evidence" value="ECO:0007669"/>
    <property type="project" value="InterPro"/>
</dbReference>
<dbReference type="InterPro" id="IPR048889">
    <property type="entry name" value="NSUN5_RCM1_N"/>
</dbReference>
<dbReference type="Pfam" id="PF21148">
    <property type="entry name" value="NSUN5_fdxn-like"/>
    <property type="match status" value="1"/>
</dbReference>
<dbReference type="InterPro" id="IPR001678">
    <property type="entry name" value="MeTrfase_RsmB-F_NOP2_dom"/>
</dbReference>
<feature type="active site" description="Nucleophile" evidence="10">
    <location>
        <position position="490"/>
    </location>
</feature>
<evidence type="ECO:0000256" key="12">
    <source>
        <dbReference type="SAM" id="Phobius"/>
    </source>
</evidence>
<comment type="caution">
    <text evidence="10">Lacks conserved residue(s) required for the propagation of feature annotation.</text>
</comment>
<feature type="region of interest" description="Disordered" evidence="11">
    <location>
        <begin position="674"/>
        <end position="709"/>
    </location>
</feature>
<dbReference type="GO" id="GO:0070072">
    <property type="term" value="P:vacuolar proton-transporting V-type ATPase complex assembly"/>
    <property type="evidence" value="ECO:0007669"/>
    <property type="project" value="InterPro"/>
</dbReference>
<dbReference type="PROSITE" id="PS51686">
    <property type="entry name" value="SAM_MT_RSMB_NOP"/>
    <property type="match status" value="1"/>
</dbReference>
<dbReference type="InterPro" id="IPR049560">
    <property type="entry name" value="MeTrfase_RsmB-F_NOP2_cat"/>
</dbReference>
<dbReference type="InterPro" id="IPR023267">
    <property type="entry name" value="RCMT"/>
</dbReference>
<sequence length="757" mass="87100">MSNEFVHSVTVPRIYKITADIVRRVREDGASLKTLIYEKKHPNVAGIYGLAVNVLQALPQLDQLFDKTQILTEQPRLNPWLARVLITELLWRKRCLKNRSKPVLTVLAYENKLREESINLGYIKTFVDHKDKVKTFSFMVLIIRNCRILSSRQNKQVKIGDLQDYQSRPCHQESIYNKKNNCAMGPAAVLGTLFLYSIAMFTLPFAAFFMIQRFMILEFQTDTAVTNYISVLAAVITVNLIISCYVYQALNEPVEEKEQIKRPRYVRVNTLLLSVEEAISFFQQDGWQLLPKSTTHSSYLQSLSQLSKPYFIQDLHIPEMLAFPPSTIFHDHSGYRNGKLILQDKASSLPVHLLNPISGSTVLDMCAAPGMKATHVAAKLQNNGKIYAVEIDAKRFKTLLTQIEKTHALCVEPLNQDVLTLDPKLYSHVEYILVDPTCSGSGIIDRPKQSEMDGTPEPKRLKNLQSFQVYLLRYALFNFPNAKRITYSTCSLHPEENEEVVDEVLANVGNAYRLLPVRQLLKNDWTNFSSKKYNCEDLCLYSRPDDDFCNGFFVAVFERNFDVTLPKCKLKGGNEYSMNLIGTNLNIKKDDMAKTSAHQQEKCEKKKKKKKKEEKKVISMSDEQMKISADIVEFEVPDIDSKIKAKSKKEIEKMDVCNDSFNFNKALNESKDIQEETLDVMETKKSRKKRKSKHENTLQETDYDEKEQNKEIEVELPKIKKKKENKGIKIDKIHKIEQAEETVIGPSKKRKKSKEIY</sequence>
<dbReference type="GO" id="GO:0070475">
    <property type="term" value="P:rRNA base methylation"/>
    <property type="evidence" value="ECO:0007669"/>
    <property type="project" value="TreeGrafter"/>
</dbReference>
<dbReference type="AlphaFoldDB" id="A0A151J530"/>
<feature type="binding site" evidence="10">
    <location>
        <position position="417"/>
    </location>
    <ligand>
        <name>S-adenosyl-L-methionine</name>
        <dbReference type="ChEBI" id="CHEBI:59789"/>
    </ligand>
</feature>
<evidence type="ECO:0000256" key="1">
    <source>
        <dbReference type="ARBA" id="ARBA00022603"/>
    </source>
</evidence>
<organism evidence="14 15">
    <name type="scientific">Trachymyrmex cornetzi</name>
    <dbReference type="NCBI Taxonomy" id="471704"/>
    <lineage>
        <taxon>Eukaryota</taxon>
        <taxon>Metazoa</taxon>
        <taxon>Ecdysozoa</taxon>
        <taxon>Arthropoda</taxon>
        <taxon>Hexapoda</taxon>
        <taxon>Insecta</taxon>
        <taxon>Pterygota</taxon>
        <taxon>Neoptera</taxon>
        <taxon>Endopterygota</taxon>
        <taxon>Hymenoptera</taxon>
        <taxon>Apocrita</taxon>
        <taxon>Aculeata</taxon>
        <taxon>Formicoidea</taxon>
        <taxon>Formicidae</taxon>
        <taxon>Myrmicinae</taxon>
        <taxon>Trachymyrmex</taxon>
    </lineage>
</organism>
<dbReference type="GO" id="GO:0005730">
    <property type="term" value="C:nucleolus"/>
    <property type="evidence" value="ECO:0007669"/>
    <property type="project" value="TreeGrafter"/>
</dbReference>